<geneLocation type="plasmid" evidence="2 3">
    <name>pDAETH-4</name>
</geneLocation>
<organism evidence="2 3">
    <name type="scientific">Deinococcus aetherius</name>
    <dbReference type="NCBI Taxonomy" id="200252"/>
    <lineage>
        <taxon>Bacteria</taxon>
        <taxon>Thermotogati</taxon>
        <taxon>Deinococcota</taxon>
        <taxon>Deinococci</taxon>
        <taxon>Deinococcales</taxon>
        <taxon>Deinococcaceae</taxon>
        <taxon>Deinococcus</taxon>
    </lineage>
</organism>
<dbReference type="CDD" id="cd00093">
    <property type="entry name" value="HTH_XRE"/>
    <property type="match status" value="1"/>
</dbReference>
<protein>
    <recommendedName>
        <fullName evidence="1">HTH cro/C1-type domain-containing protein</fullName>
    </recommendedName>
</protein>
<dbReference type="InterPro" id="IPR010982">
    <property type="entry name" value="Lambda_DNA-bd_dom_sf"/>
</dbReference>
<name>A0ABM8AM05_9DEIO</name>
<gene>
    <name evidence="2" type="ORF">DAETH_48110</name>
</gene>
<evidence type="ECO:0000259" key="1">
    <source>
        <dbReference type="PROSITE" id="PS50943"/>
    </source>
</evidence>
<dbReference type="SUPFAM" id="SSF47413">
    <property type="entry name" value="lambda repressor-like DNA-binding domains"/>
    <property type="match status" value="1"/>
</dbReference>
<dbReference type="SMART" id="SM00530">
    <property type="entry name" value="HTH_XRE"/>
    <property type="match status" value="1"/>
</dbReference>
<accession>A0ABM8AM05</accession>
<feature type="domain" description="HTH cro/C1-type" evidence="1">
    <location>
        <begin position="9"/>
        <end position="63"/>
    </location>
</feature>
<keyword evidence="2" id="KW-0614">Plasmid</keyword>
<sequence length="65" mass="7300">MNPEVRQAVREAMKDRELTQVELAQRLGMTQPALAKMLTGRTGQVPESWQKVLDELGLKLIAVPK</sequence>
<dbReference type="RefSeq" id="WP_264778969.1">
    <property type="nucleotide sequence ID" value="NZ_AP026564.1"/>
</dbReference>
<evidence type="ECO:0000313" key="3">
    <source>
        <dbReference type="Proteomes" id="UP001064971"/>
    </source>
</evidence>
<dbReference type="Proteomes" id="UP001064971">
    <property type="component" value="Plasmid pDAETH-4"/>
</dbReference>
<dbReference type="PROSITE" id="PS50943">
    <property type="entry name" value="HTH_CROC1"/>
    <property type="match status" value="1"/>
</dbReference>
<dbReference type="InterPro" id="IPR001387">
    <property type="entry name" value="Cro/C1-type_HTH"/>
</dbReference>
<keyword evidence="3" id="KW-1185">Reference proteome</keyword>
<reference evidence="2" key="1">
    <citation type="submission" date="2022-07" db="EMBL/GenBank/DDBJ databases">
        <title>Complete Genome Sequence of the Radioresistant Bacterium Deinococcus aetherius ST0316, Isolated from the Air Dust collected in Lower Stratosphere above Japan.</title>
        <authorList>
            <person name="Satoh K."/>
            <person name="Hagiwara K."/>
            <person name="Katsumata K."/>
            <person name="Kubo A."/>
            <person name="Yokobori S."/>
            <person name="Yamagishi A."/>
            <person name="Oono Y."/>
            <person name="Narumi I."/>
        </authorList>
    </citation>
    <scope>NUCLEOTIDE SEQUENCE</scope>
    <source>
        <strain evidence="2">ST0316</strain>
        <plasmid evidence="2">pDAETH-4</plasmid>
    </source>
</reference>
<dbReference type="Pfam" id="PF01381">
    <property type="entry name" value="HTH_3"/>
    <property type="match status" value="1"/>
</dbReference>
<dbReference type="EMBL" id="AP026564">
    <property type="protein sequence ID" value="BDP44842.1"/>
    <property type="molecule type" value="Genomic_DNA"/>
</dbReference>
<proteinExistence type="predicted"/>
<dbReference type="Gene3D" id="1.10.260.40">
    <property type="entry name" value="lambda repressor-like DNA-binding domains"/>
    <property type="match status" value="1"/>
</dbReference>
<evidence type="ECO:0000313" key="2">
    <source>
        <dbReference type="EMBL" id="BDP44842.1"/>
    </source>
</evidence>